<evidence type="ECO:0000313" key="4">
    <source>
        <dbReference type="EMBL" id="MBW2940929.1"/>
    </source>
</evidence>
<dbReference type="Proteomes" id="UP001166291">
    <property type="component" value="Unassembled WGS sequence"/>
</dbReference>
<dbReference type="CDD" id="cd07402">
    <property type="entry name" value="MPP_GpdQ"/>
    <property type="match status" value="1"/>
</dbReference>
<evidence type="ECO:0000256" key="2">
    <source>
        <dbReference type="ARBA" id="ARBA00022801"/>
    </source>
</evidence>
<dbReference type="RefSeq" id="WP_219043191.1">
    <property type="nucleotide sequence ID" value="NZ_JAHWDQ010000002.1"/>
</dbReference>
<name>A0ABS6VRI5_9GAMM</name>
<dbReference type="PANTHER" id="PTHR42988:SF2">
    <property type="entry name" value="CYCLIC NUCLEOTIDE PHOSPHODIESTERASE CBUA0032-RELATED"/>
    <property type="match status" value="1"/>
</dbReference>
<gene>
    <name evidence="4" type="ORF">KXJ70_09090</name>
</gene>
<dbReference type="Pfam" id="PF00149">
    <property type="entry name" value="Metallophos"/>
    <property type="match status" value="1"/>
</dbReference>
<proteinExistence type="predicted"/>
<evidence type="ECO:0000259" key="3">
    <source>
        <dbReference type="Pfam" id="PF00149"/>
    </source>
</evidence>
<comment type="caution">
    <text evidence="4">The sequence shown here is derived from an EMBL/GenBank/DDBJ whole genome shotgun (WGS) entry which is preliminary data.</text>
</comment>
<dbReference type="EMBL" id="JAHWDQ010000002">
    <property type="protein sequence ID" value="MBW2940929.1"/>
    <property type="molecule type" value="Genomic_DNA"/>
</dbReference>
<organism evidence="4 5">
    <name type="scientific">Zhongshania aquimaris</name>
    <dbReference type="NCBI Taxonomy" id="2857107"/>
    <lineage>
        <taxon>Bacteria</taxon>
        <taxon>Pseudomonadati</taxon>
        <taxon>Pseudomonadota</taxon>
        <taxon>Gammaproteobacteria</taxon>
        <taxon>Cellvibrionales</taxon>
        <taxon>Spongiibacteraceae</taxon>
        <taxon>Zhongshania</taxon>
    </lineage>
</organism>
<dbReference type="InterPro" id="IPR004843">
    <property type="entry name" value="Calcineurin-like_PHP"/>
</dbReference>
<dbReference type="InterPro" id="IPR050884">
    <property type="entry name" value="CNP_phosphodiesterase-III"/>
</dbReference>
<feature type="domain" description="Calcineurin-like phosphoesterase" evidence="3">
    <location>
        <begin position="13"/>
        <end position="198"/>
    </location>
</feature>
<sequence length="268" mass="28955">MNLPAQKDQALLTVVQISDCHLGAQLGDSLLGMDTDNSLELVLSTLAAECPHIDLLVVSGDIAAHGDAESYRRLYARLDGLASQMVWLPGNHDDVDLMKSIVGDQMMPTTVDLGAWRLGFLNSAVEGEVGGCLAADQLSAVASIAEAERPSLVFLHHHLRALGCAWLDEQRVTNADQVFALVAGKPQIKAFVSGHVHQQSEMLFENVGLLTTPSTCIQFAPNSDNFALDDCNPGYRVFYLAENGRFQTRVSRVKGVTFAVDNLASGYE</sequence>
<evidence type="ECO:0000256" key="1">
    <source>
        <dbReference type="ARBA" id="ARBA00022723"/>
    </source>
</evidence>
<dbReference type="PANTHER" id="PTHR42988">
    <property type="entry name" value="PHOSPHOHYDROLASE"/>
    <property type="match status" value="1"/>
</dbReference>
<evidence type="ECO:0000313" key="5">
    <source>
        <dbReference type="Proteomes" id="UP001166291"/>
    </source>
</evidence>
<dbReference type="InterPro" id="IPR026575">
    <property type="entry name" value="GpdQ/CpdA-like"/>
</dbReference>
<keyword evidence="5" id="KW-1185">Reference proteome</keyword>
<keyword evidence="2" id="KW-0378">Hydrolase</keyword>
<keyword evidence="1" id="KW-0479">Metal-binding</keyword>
<accession>A0ABS6VRI5</accession>
<reference evidence="4" key="1">
    <citation type="submission" date="2021-07" db="EMBL/GenBank/DDBJ databases">
        <title>Zhongshania sp. CAU 1632 isolated from seawater.</title>
        <authorList>
            <person name="Kim W."/>
        </authorList>
    </citation>
    <scope>NUCLEOTIDE SEQUENCE</scope>
    <source>
        <strain evidence="4">CAU 1632</strain>
    </source>
</reference>
<protein>
    <submittedName>
        <fullName evidence="4">Phosphodiesterase</fullName>
    </submittedName>
</protein>